<proteinExistence type="predicted"/>
<dbReference type="PANTHER" id="PTHR47763">
    <property type="entry name" value="ALPHA-PROTEIN KINASE VWKA"/>
    <property type="match status" value="1"/>
</dbReference>
<dbReference type="GO" id="GO:0004674">
    <property type="term" value="F:protein serine/threonine kinase activity"/>
    <property type="evidence" value="ECO:0007669"/>
    <property type="project" value="UniProtKB-KW"/>
</dbReference>
<sequence>MLSINERIRWIFEQSDMEYGRPTENEEELVRRFQIAIQLRNQKVQQVLEEGEREAKVFICFVINCHVLTDSRCDSIRRVILTLSQKMNCSERKKIAVFAAVFYKEQGYQVIRFTSNSQSILDLVYSPRGTRMREYSSVSLLDELEAMNFAAGVCQELHESISSFKAVVHFTAKSPKSNPASKAIEDRASRVGDSFRQKNLSYYWVPISWDEKVLTVLQKHFVGMEAIELRSSDALVKKILQDANKQFRNVKVDICGIPNFTVATATPDSGAPDWKDAAAEDFQYHAIGVPASIQSIVDGSELNRTVFSVQVRKAARPFAFQGLVAEYFALLKEGEAPWHKATVREFLVCDCKNTFKQPFVLLNACEILQVATFLFQEFNRLNKIVPAVKPFPTAVIIPRTRRAGLAPALLCPFRFEKKLAGANQFEIIDDDWNPGKVTSAKPIKSDAILTHDSEPVRKNYNYGSDRRGAAGFAQSAAGNPSYDRGSSDSYYSSDRRGAAGFAQSAAGNPSYDRGSSDSYYESDRRGAAGFAHSAAGNPSYDRGSSDSYYESDRRGAAGFAHSAAGNPSYDRGSSDSYYESDRRGAAGFAHSAAGNPSYDRGSSDSYYSSDRRGAAGFAHSAAGNPSYDRGSSDSYYESDRRGAAGFAHSAAGNPSYDRGSSDSYYESDRRGAAGFAHSAAGNPSYDRGSSDSYYSSDRRGAAGFAHSAAGNPSYDRGSSDSYYSSDRRGAAGFAHSAAGNPSYDRGSSDSYYSSDRRGAAGFSHSAAGNPSSKQASPGYIVHRQTSQRSSVSSPKRFKLEDPSNSVLNCFAHWTHSVTGGYLMVENLEIYSESVPDEAGEALIKSAKIHCLDVTRFLPWNLGKPGIRRYFQKHKCNNWCKDMRLQRVLIEK</sequence>
<evidence type="ECO:0000259" key="5">
    <source>
        <dbReference type="PROSITE" id="PS51158"/>
    </source>
</evidence>
<dbReference type="Gene3D" id="3.20.200.10">
    <property type="entry name" value="MHCK/EF2 kinase"/>
    <property type="match status" value="1"/>
</dbReference>
<organism evidence="6 7">
    <name type="scientific">Macrostomum lignano</name>
    <dbReference type="NCBI Taxonomy" id="282301"/>
    <lineage>
        <taxon>Eukaryota</taxon>
        <taxon>Metazoa</taxon>
        <taxon>Spiralia</taxon>
        <taxon>Lophotrochozoa</taxon>
        <taxon>Platyhelminthes</taxon>
        <taxon>Rhabditophora</taxon>
        <taxon>Macrostomorpha</taxon>
        <taxon>Macrostomida</taxon>
        <taxon>Macrostomidae</taxon>
        <taxon>Macrostomum</taxon>
    </lineage>
</organism>
<dbReference type="InterPro" id="IPR052969">
    <property type="entry name" value="Thr-specific_kinase-like"/>
</dbReference>
<accession>A0A1I8H2M5</accession>
<keyword evidence="6" id="KW-1185">Reference proteome</keyword>
<evidence type="ECO:0000256" key="1">
    <source>
        <dbReference type="ARBA" id="ARBA00022527"/>
    </source>
</evidence>
<dbReference type="InterPro" id="IPR011009">
    <property type="entry name" value="Kinase-like_dom_sf"/>
</dbReference>
<feature type="compositionally biased region" description="Low complexity" evidence="4">
    <location>
        <begin position="684"/>
        <end position="695"/>
    </location>
</feature>
<reference evidence="7" key="1">
    <citation type="submission" date="2016-11" db="UniProtKB">
        <authorList>
            <consortium name="WormBaseParasite"/>
        </authorList>
    </citation>
    <scope>IDENTIFICATION</scope>
</reference>
<dbReference type="PANTHER" id="PTHR47763:SF4">
    <property type="entry name" value="ALPHA-PROTEIN KINASE VWKA"/>
    <property type="match status" value="1"/>
</dbReference>
<dbReference type="SUPFAM" id="SSF56112">
    <property type="entry name" value="Protein kinase-like (PK-like)"/>
    <property type="match status" value="1"/>
</dbReference>
<protein>
    <submittedName>
        <fullName evidence="7">Alpha-type protein kinase domain-containing protein</fullName>
    </submittedName>
</protein>
<feature type="region of interest" description="Disordered" evidence="4">
    <location>
        <begin position="472"/>
        <end position="580"/>
    </location>
</feature>
<dbReference type="AlphaFoldDB" id="A0A1I8H2M5"/>
<dbReference type="GO" id="GO:0005524">
    <property type="term" value="F:ATP binding"/>
    <property type="evidence" value="ECO:0007669"/>
    <property type="project" value="InterPro"/>
</dbReference>
<feature type="domain" description="Alpha-type protein kinase" evidence="5">
    <location>
        <begin position="810"/>
        <end position="887"/>
    </location>
</feature>
<dbReference type="InterPro" id="IPR004166">
    <property type="entry name" value="a-kinase_dom"/>
</dbReference>
<dbReference type="WBParaSite" id="maker-uti_cns_0004191-snap-gene-0.13-mRNA-1">
    <property type="protein sequence ID" value="maker-uti_cns_0004191-snap-gene-0.13-mRNA-1"/>
    <property type="gene ID" value="maker-uti_cns_0004191-snap-gene-0.13"/>
</dbReference>
<dbReference type="Pfam" id="PF02816">
    <property type="entry name" value="Alpha_kinase"/>
    <property type="match status" value="1"/>
</dbReference>
<dbReference type="Proteomes" id="UP000095280">
    <property type="component" value="Unplaced"/>
</dbReference>
<evidence type="ECO:0000256" key="4">
    <source>
        <dbReference type="SAM" id="MobiDB-lite"/>
    </source>
</evidence>
<name>A0A1I8H2M5_9PLAT</name>
<feature type="compositionally biased region" description="Low complexity" evidence="4">
    <location>
        <begin position="481"/>
        <end position="492"/>
    </location>
</feature>
<feature type="region of interest" description="Disordered" evidence="4">
    <location>
        <begin position="617"/>
        <end position="696"/>
    </location>
</feature>
<evidence type="ECO:0000313" key="6">
    <source>
        <dbReference type="Proteomes" id="UP000095280"/>
    </source>
</evidence>
<evidence type="ECO:0000256" key="2">
    <source>
        <dbReference type="ARBA" id="ARBA00022679"/>
    </source>
</evidence>
<evidence type="ECO:0000313" key="7">
    <source>
        <dbReference type="WBParaSite" id="maker-uti_cns_0004191-snap-gene-0.13-mRNA-1"/>
    </source>
</evidence>
<dbReference type="PROSITE" id="PS51158">
    <property type="entry name" value="ALPHA_KINASE"/>
    <property type="match status" value="1"/>
</dbReference>
<keyword evidence="2" id="KW-0808">Transferase</keyword>
<keyword evidence="3" id="KW-0418">Kinase</keyword>
<evidence type="ECO:0000256" key="3">
    <source>
        <dbReference type="ARBA" id="ARBA00022777"/>
    </source>
</evidence>
<keyword evidence="1" id="KW-0723">Serine/threonine-protein kinase</keyword>